<dbReference type="Gene3D" id="2.120.10.30">
    <property type="entry name" value="TolB, C-terminal domain"/>
    <property type="match status" value="1"/>
</dbReference>
<dbReference type="Proteomes" id="UP000243723">
    <property type="component" value="Unassembled WGS sequence"/>
</dbReference>
<reference evidence="2 3" key="1">
    <citation type="submission" date="2017-05" db="EMBL/GenBank/DDBJ databases">
        <title>Draft genome sequence of Elsinoe australis.</title>
        <authorList>
            <person name="Cheng Q."/>
        </authorList>
    </citation>
    <scope>NUCLEOTIDE SEQUENCE [LARGE SCALE GENOMIC DNA]</scope>
    <source>
        <strain evidence="2 3">NL1</strain>
    </source>
</reference>
<feature type="signal peptide" evidence="1">
    <location>
        <begin position="1"/>
        <end position="17"/>
    </location>
</feature>
<dbReference type="AlphaFoldDB" id="A0A2P7YW50"/>
<name>A0A2P7YW50_9PEZI</name>
<sequence length="330" mass="33990">MLVLNLLLLALTSLSYGQHVRDVIQQYVADPGVELENIAVRSNGNLLLTAGGLPSIISLVLNPRRSFASELPPFPNVTSLFGIGEIAPDIFAVAGGVSGRGIPPAAGSFTVFAINVTTVPATISTIANIPTAGLLNGLAVIPNRPGQNATVLVSDTLAGTIYALNPTTGQYATAFTSFPTTTNSSLLRPGINGIRYLPRTKTLYYANTLDQTFGSVKLACQTSRAGPPVVNAVSKPRVIASGVPADDFTVLPDGTAFAAANPANTVLRISNRGAVSTVLSGANYTLLKAPTSAAFGRGNEDRGSLYVTSLGLAFGANGTSPGGGLFELRF</sequence>
<dbReference type="PANTHER" id="PTHR42060:SF1">
    <property type="entry name" value="NHL REPEAT-CONTAINING PROTEIN"/>
    <property type="match status" value="1"/>
</dbReference>
<dbReference type="EMBL" id="NHZQ01000363">
    <property type="protein sequence ID" value="PSK40192.1"/>
    <property type="molecule type" value="Genomic_DNA"/>
</dbReference>
<gene>
    <name evidence="2" type="ORF">B9Z65_8132</name>
</gene>
<organism evidence="2 3">
    <name type="scientific">Elsinoe australis</name>
    <dbReference type="NCBI Taxonomy" id="40998"/>
    <lineage>
        <taxon>Eukaryota</taxon>
        <taxon>Fungi</taxon>
        <taxon>Dikarya</taxon>
        <taxon>Ascomycota</taxon>
        <taxon>Pezizomycotina</taxon>
        <taxon>Dothideomycetes</taxon>
        <taxon>Dothideomycetidae</taxon>
        <taxon>Myriangiales</taxon>
        <taxon>Elsinoaceae</taxon>
        <taxon>Elsinoe</taxon>
    </lineage>
</organism>
<evidence type="ECO:0000313" key="2">
    <source>
        <dbReference type="EMBL" id="PSK40192.1"/>
    </source>
</evidence>
<dbReference type="OrthoDB" id="9977941at2759"/>
<dbReference type="PANTHER" id="PTHR42060">
    <property type="entry name" value="NHL REPEAT-CONTAINING PROTEIN-RELATED"/>
    <property type="match status" value="1"/>
</dbReference>
<dbReference type="STRING" id="40998.A0A2P7YW50"/>
<feature type="chain" id="PRO_5015132729" evidence="1">
    <location>
        <begin position="18"/>
        <end position="330"/>
    </location>
</feature>
<dbReference type="InterPro" id="IPR052998">
    <property type="entry name" value="Hetero-Diels-Alderase-like"/>
</dbReference>
<keyword evidence="3" id="KW-1185">Reference proteome</keyword>
<comment type="caution">
    <text evidence="2">The sequence shown here is derived from an EMBL/GenBank/DDBJ whole genome shotgun (WGS) entry which is preliminary data.</text>
</comment>
<proteinExistence type="predicted"/>
<dbReference type="InterPro" id="IPR011042">
    <property type="entry name" value="6-blade_b-propeller_TolB-like"/>
</dbReference>
<keyword evidence="1" id="KW-0732">Signal</keyword>
<dbReference type="SUPFAM" id="SSF63829">
    <property type="entry name" value="Calcium-dependent phosphotriesterase"/>
    <property type="match status" value="1"/>
</dbReference>
<protein>
    <submittedName>
        <fullName evidence="2">Uncharacterized protein</fullName>
    </submittedName>
</protein>
<accession>A0A2P7YW50</accession>
<evidence type="ECO:0000313" key="3">
    <source>
        <dbReference type="Proteomes" id="UP000243723"/>
    </source>
</evidence>
<evidence type="ECO:0000256" key="1">
    <source>
        <dbReference type="SAM" id="SignalP"/>
    </source>
</evidence>